<comment type="caution">
    <text evidence="7">The sequence shown here is derived from an EMBL/GenBank/DDBJ whole genome shotgun (WGS) entry which is preliminary data.</text>
</comment>
<sequence>MTETKLHYKLYKTKHGWVTATIAATALAIPVIGGSVTSHASADTTATTGTQTVTSGSNAVTATTASATSVTSNTQPVTPDSSKLDQAVQNAKATANVTVNQTPTQTVTGSTVAEAKQKAEQDYQNQATQINQKVANQKANNDATNAANSFNMDNSKKRELDQAVQNAKATANVNVKQTQTQIYNTGVSGVENTKNKINNDYSTQINNINQAVSAQKAKNDAYNKAVAEANTLNSTADTTRKKLDDAIKAAQAVKGVTVIDGGTSTATVSVSDFEAKKKQIQDQNTQQTNDINAQIQQYKNEYAKYEKEYNDYLASLNGKDTIDSKVIWQNLFLNFGQGAKLSVQWNAKPIEIHQNQTNGNDDYQRNFGNALEYSAVFKGSQNGKVATATWIMPDGAYYKNLDDTKIRIAKVVGVLSNVVANGDNSNRVILGFFNNPIMHAFSAFANSVDETFYFYDDTGKLINFKDGTAWFGIASLNHWSPAMWDWYKEAETSETVKAISGAKIYTPNGNITLGDDGKTHEDQVPAHDLGNGFYGVNGTDWSGFAVAKISNGATFRWSKTINDNAGNFHWDENSKTYLPDKGEQTFTQRTSYYQWAMSTDLYGMAKTLTPPTPPTIHYQHTNVALEKPTPTEVTYHYDTIMPATIPGGTPVSYHYNEISVPIPNPTKKADKEGKTLIAGDESTQHISQYTGVNQKLDKFAVGDAIQYTNDGRLPVSFDLSKWTVTTSNGTNVTAQGKFTQYDKTFEGKKYHVVSWSPINVSSLKDNETYTLNTILKTLNDGITDGEIDRAVGGGDGVTFGEAHGYDEFNPTTDKAWKEGSQTVNGKIEINEDIAHAKVTMTMPDPAKLANKLSNVAITDNYSKFANLVTVTGANVYENERNATSDYTIVNNNKVVTATRKNPATANGGTVSLVVDFKVNPDVPSGTKLVNSGSGTINTQTVPTPDAQIVTFTQKPTKHWIEGSQVVDGKTYINNDIVTTQVDMNLPDPKQLAKTLSYVSIGDNYRDFADKTVLQSYKVFENGTDVTSQYTITNQDGILQAVRKNAATTPGGKVSLIATFAINHDVKSGTKLTNRGFGRINNHTVDTNTPQIVTFKQDTSKHWVEGSQVVDDKTYINEDMVHGQVTMTLPNKDSLAKALTDVTLVDDYSDYANKVSYVNAQVFENNTDVTSQYNITNAGNKITATRKNPGATPSGSVRLVANFKLNSNLPSGTKLINRGSGRINNNTVNTNEAKILTYVQSTDKHWVEGSQKVDGKTYIDGDTIHGQVTMTLPDKNTLAKALSTVQVIDDYSKFAKMVDYKSAQVLENGKDVTSEYNISNAYGQVVATRKNATATPSGNVTLNVTWTIHKDVPSGTQLVNSGSGRINSHTVPTPDRNIVTYKQDGLKDWINSQGQIVNGKTYIDNDTVHAKLVMTLPDPKALATPLTKVQLDDNYTNFAKLVDYQSAQVLENGTDVTSQYTITNANGHVIATRKDASKTPGGKVEFKVNFKIHTDVPSGTTLMNSGEVTLNTETIPTPTPNIVTYKPDTDKHWVEGTQVVDGKTYIDNDFVHGQVTMTLPDPTKLAEKLKHVSVTDDYSRFAKMVDYKSAQVLENGKDVTDQYNITNANGKVVATRKDASTTPNGSVTLNVTWRIHTDVKSGTVFVNGGDGRINDETVPTPDRNIVTYKQDTLKNWINSQGQIVNDKTVIDRDIVHGQVEMTLPDPTKLANKLSKVEVVDDYSNFADKVIYTSARVLENGKDVTSLYTITNANGKVTATRKDPAATPGGKVVLIANLQVHSDVKSGTELVNKGYGTLNTETIETNTPKIVTFRQDTDKHWVEGSQVVDGKTYIDGDNVSAQISMTLPDPNKLAEKLKNVVVVDDYSKFADKVDYKSAKVLENGKDVTSQYDIKVAKQGFVIASRKDPSTTPGGKVVLQVFWKVHNDIESNTQLVNSGLGQINDETVPTPDRTIVTYKQDTEKHWRDDGGQIVDGKIAINDDVVTARVDMTLPKEENLAKPLDKIQLVDDFSKFADKVTLQAVHVYENGKDVTDQYDIHVENGRVVATRKDASKVYDHTGAANATMKATLKANETLNVNDLVHTASANVNDSKVSTVNRLAFNRLFAKSFITSNLAVTSDNNIKSQIDMAVPTNVDAKTPMTVTSDYSNFAKYVNVKDATVYENGKNVTADYTIKDDKSGHVTATKKAGSESDGGQVSLVVDYEVNHGIPNGTILENHGSGTLNGQDVPTNTPSITTYTQDTNKHWVEGDQNVDGKIYVNGSTAHAQVSMTLPDQSKLINKLSNVSIDDDYSKFAKLVDYKSAKVLENGKDITSEYTIKNANGHVTAVRKDASKTPAGNVQLLVDFEIHKDVKSGTELVNGGSGTLNKNTVPTNTPSIWTYTPDGEKHWVLDNSVTDNKIYFSGDKAVAQVSVDLPDASKLATPLNKLVLVDNYSDFADKVKLDSAKVLENGKDVTSEYDLTNKDGKVIATRKDAAKTPSGKAVLVTTFTINNGIENATALHNKGSVTVDSITDEVPDTPIVVFTPKAHKDVELGGDVKGDTENSVDGSLILNGSVVTYPITTSDLPAERAEDITKRVVKDTLDKNAEFVGFKAWIENDKGELEDVTSHYKLDKNGQDLTFTEDSYLLGLYNKDKSKQTHTPIIDLVVKAKGDAQKITNKATVLTNDNVTETNEVSVDTPAKPTPTKVDKNEKGVNIDGKNVLPGSVNNYELTMDLAKFKGIKVTDQDLAKGFYFVDDYPEEALDVDPQTFTYKTVDGKTVKGLSAKVYQSLSEVPENVATALKANGITPNGAFVLISADDPAQFFKDYVETGTNIVVNAPMKVKEGFAGKYQNKAWQLTFGQGEATDIVSNNVPKIDPKKDIVISADNRTSLNNHTIELGQNFDYLLKGGILDKDQGHDIYEYKWVDDYDENHDQYNGQFIAPLTVDVTLKDGTVLKAGTDISNHVSQNIDTKTGSVEFSVDKDFLDKVDFDKSGFAADILMSVKRIKAGEVDNTYTNIINGQKFSSNTVHSTTPEPKVPETPATPKTPETPSVPVAQTQTPATPQPVKMVTSTPAPKAPESPALPQTGEANDTLAEEVVGFAAIVAALGMAGTSLKKRED</sequence>
<dbReference type="Pfam" id="PF17998">
    <property type="entry name" value="AgI_II_C2"/>
    <property type="match status" value="7"/>
</dbReference>
<organism evidence="7 8">
    <name type="scientific">Ligilactobacillus salivarius</name>
    <dbReference type="NCBI Taxonomy" id="1624"/>
    <lineage>
        <taxon>Bacteria</taxon>
        <taxon>Bacillati</taxon>
        <taxon>Bacillota</taxon>
        <taxon>Bacilli</taxon>
        <taxon>Lactobacillales</taxon>
        <taxon>Lactobacillaceae</taxon>
        <taxon>Ligilactobacillus</taxon>
    </lineage>
</organism>
<proteinExistence type="predicted"/>
<dbReference type="Proteomes" id="UP000192638">
    <property type="component" value="Unassembled WGS sequence"/>
</dbReference>
<feature type="domain" description="Cell surface antigen C-terminal" evidence="4">
    <location>
        <begin position="2856"/>
        <end position="3014"/>
    </location>
</feature>
<accession>A0A1V9QMI0</accession>
<dbReference type="InterPro" id="IPR026345">
    <property type="entry name" value="Adh_isopep-form_adh_dom"/>
</dbReference>
<reference evidence="7 8" key="1">
    <citation type="submission" date="2017-03" db="EMBL/GenBank/DDBJ databases">
        <title>Phylogenomics and comparative genomics of Lactobacillus salivarius, a mammalian gut commensal.</title>
        <authorList>
            <person name="Harris H.M."/>
        </authorList>
    </citation>
    <scope>NUCLEOTIDE SEQUENCE [LARGE SCALE GENOMIC DNA]</scope>
    <source>
        <strain evidence="7 8">LMG 14477</strain>
    </source>
</reference>
<evidence type="ECO:0000256" key="2">
    <source>
        <dbReference type="SAM" id="Coils"/>
    </source>
</evidence>
<evidence type="ECO:0000256" key="3">
    <source>
        <dbReference type="SAM" id="MobiDB-lite"/>
    </source>
</evidence>
<dbReference type="InterPro" id="IPR022263">
    <property type="entry name" value="KxYKxGKxW"/>
</dbReference>
<feature type="domain" description="Antigen I/II N-terminal" evidence="6">
    <location>
        <begin position="71"/>
        <end position="146"/>
    </location>
</feature>
<evidence type="ECO:0000259" key="5">
    <source>
        <dbReference type="Pfam" id="PF17998"/>
    </source>
</evidence>
<dbReference type="InterPro" id="IPR036234">
    <property type="entry name" value="SA_I/II_PAC_V_sf"/>
</dbReference>
<evidence type="ECO:0000256" key="1">
    <source>
        <dbReference type="ARBA" id="ARBA00022729"/>
    </source>
</evidence>
<feature type="domain" description="Adhesin isopeptide-forming adherence" evidence="5">
    <location>
        <begin position="2239"/>
        <end position="2373"/>
    </location>
</feature>
<dbReference type="Gene3D" id="2.60.40.740">
    <property type="match status" value="3"/>
</dbReference>
<feature type="compositionally biased region" description="Low complexity" evidence="3">
    <location>
        <begin position="3012"/>
        <end position="3030"/>
    </location>
</feature>
<feature type="domain" description="Adhesin isopeptide-forming adherence" evidence="5">
    <location>
        <begin position="2683"/>
        <end position="2852"/>
    </location>
</feature>
<gene>
    <name evidence="7" type="ORF">B6U60_09050</name>
</gene>
<dbReference type="SUPFAM" id="SSF74914">
    <property type="entry name" value="V-region of surface antigen I/II (SA I/II, PAC)"/>
    <property type="match status" value="1"/>
</dbReference>
<feature type="region of interest" description="Disordered" evidence="3">
    <location>
        <begin position="3005"/>
        <end position="3071"/>
    </location>
</feature>
<feature type="domain" description="Adhesin isopeptide-forming adherence" evidence="5">
    <location>
        <begin position="1814"/>
        <end position="1907"/>
    </location>
</feature>
<feature type="domain" description="Adhesin isopeptide-forming adherence" evidence="5">
    <location>
        <begin position="1386"/>
        <end position="1496"/>
    </location>
</feature>
<dbReference type="Pfam" id="PF19258">
    <property type="entry name" value="KxYKxGKxW_sig"/>
    <property type="match status" value="1"/>
</dbReference>
<dbReference type="InterPro" id="IPR032300">
    <property type="entry name" value="Antigen_C"/>
</dbReference>
<dbReference type="NCBIfam" id="TIGR04228">
    <property type="entry name" value="isopep_sspB_C2"/>
    <property type="match status" value="1"/>
</dbReference>
<dbReference type="Pfam" id="PF16364">
    <property type="entry name" value="Antigen_C"/>
    <property type="match status" value="1"/>
</dbReference>
<evidence type="ECO:0000259" key="4">
    <source>
        <dbReference type="Pfam" id="PF16364"/>
    </source>
</evidence>
<keyword evidence="2" id="KW-0175">Coiled coil</keyword>
<dbReference type="InterPro" id="IPR041324">
    <property type="entry name" value="AgI/II_N"/>
</dbReference>
<evidence type="ECO:0000259" key="6">
    <source>
        <dbReference type="Pfam" id="PF18652"/>
    </source>
</evidence>
<dbReference type="Pfam" id="PF18652">
    <property type="entry name" value="Adhesin_P1_N"/>
    <property type="match status" value="2"/>
</dbReference>
<feature type="domain" description="Adhesin isopeptide-forming adherence" evidence="5">
    <location>
        <begin position="1525"/>
        <end position="1617"/>
    </location>
</feature>
<evidence type="ECO:0000313" key="7">
    <source>
        <dbReference type="EMBL" id="OQQ82086.1"/>
    </source>
</evidence>
<dbReference type="EMBL" id="NBEB01000088">
    <property type="protein sequence ID" value="OQQ82086.1"/>
    <property type="molecule type" value="Genomic_DNA"/>
</dbReference>
<feature type="domain" description="Adhesin isopeptide-forming adherence" evidence="5">
    <location>
        <begin position="1244"/>
        <end position="1330"/>
    </location>
</feature>
<feature type="domain" description="Adhesin isopeptide-forming adherence" evidence="5">
    <location>
        <begin position="1673"/>
        <end position="1805"/>
    </location>
</feature>
<feature type="coiled-coil region" evidence="2">
    <location>
        <begin position="113"/>
        <end position="140"/>
    </location>
</feature>
<dbReference type="RefSeq" id="WP_081531019.1">
    <property type="nucleotide sequence ID" value="NZ_NBEB01000088.1"/>
</dbReference>
<name>A0A1V9QMI0_9LACO</name>
<feature type="domain" description="Antigen I/II N-terminal" evidence="6">
    <location>
        <begin position="231"/>
        <end position="315"/>
    </location>
</feature>
<protein>
    <submittedName>
        <fullName evidence="7">Surface protein A</fullName>
    </submittedName>
</protein>
<evidence type="ECO:0000313" key="8">
    <source>
        <dbReference type="Proteomes" id="UP000192638"/>
    </source>
</evidence>
<feature type="coiled-coil region" evidence="2">
    <location>
        <begin position="270"/>
        <end position="315"/>
    </location>
</feature>
<keyword evidence="1" id="KW-0732">Signal</keyword>